<dbReference type="AlphaFoldDB" id="A0A7J6QYE9"/>
<sequence>MSSPSSESAVGRDVRQSSRGSKNRSRRAHDRDGGDSYHDDDRASDEDGLGKDVDGTARNTTEHEERRGQQHDVNDVSANVKEPKTEVTAPPPPTSTISTVNPLMLPPHEIDLVRGQLVLLQSIPYLPANQRAVVEGYDQKTCKYRVTLMNTPQPASSSSSNAPPLPSQVAGGKTNQWAVFRENIRVIPPYHIPSRRPFPSRHCGLHQFPGFPRHSEYSEHPKESLTTGDSVLTSVNAGRSYTLVNVAECRKLEPHHQQQLGERANNAIKNTDTNAQPSSSTYALILSYPPDSEVTRISKKQIESDVESVLSADGVADTTGMDATSWMLFREGDRVYAPSSAEKGRFQPGILAKDHEVRSSTPGKDQHSTNENTAEVTVPVAFARGGVRKVERVPRSMLFHRCPLPGMTAQPFEVGDERKRGRERSEESVRGEHQQQQQQPSSKHRRVEASTSGQFDSSQSTSHRKVPLLEELGLYHDDGEQETEQNSASMTDEEWQVVEKSMRILRGYGIDALISSEKREVFPVFELGNDAVRKSNGLPVNKKPDLPSSLRRWIEQKSPWPRKKDTPDADILRKLSGVEAHECSSFWMIAQDDVKKEE</sequence>
<feature type="region of interest" description="Disordered" evidence="1">
    <location>
        <begin position="1"/>
        <end position="102"/>
    </location>
</feature>
<feature type="compositionally biased region" description="Basic and acidic residues" evidence="1">
    <location>
        <begin position="415"/>
        <end position="433"/>
    </location>
</feature>
<evidence type="ECO:0000313" key="3">
    <source>
        <dbReference type="Proteomes" id="UP000553632"/>
    </source>
</evidence>
<evidence type="ECO:0000313" key="2">
    <source>
        <dbReference type="EMBL" id="KAF4713152.1"/>
    </source>
</evidence>
<dbReference type="Proteomes" id="UP000553632">
    <property type="component" value="Unassembled WGS sequence"/>
</dbReference>
<feature type="compositionally biased region" description="Basic and acidic residues" evidence="1">
    <location>
        <begin position="48"/>
        <end position="74"/>
    </location>
</feature>
<feature type="region of interest" description="Disordered" evidence="1">
    <location>
        <begin position="151"/>
        <end position="170"/>
    </location>
</feature>
<accession>A0A7J6QYE9</accession>
<feature type="region of interest" description="Disordered" evidence="1">
    <location>
        <begin position="339"/>
        <end position="376"/>
    </location>
</feature>
<protein>
    <submittedName>
        <fullName evidence="2">Uncharacterized protein</fullName>
    </submittedName>
</protein>
<feature type="compositionally biased region" description="Basic and acidic residues" evidence="1">
    <location>
        <begin position="352"/>
        <end position="368"/>
    </location>
</feature>
<feature type="compositionally biased region" description="Basic and acidic residues" evidence="1">
    <location>
        <begin position="29"/>
        <end position="41"/>
    </location>
</feature>
<comment type="caution">
    <text evidence="2">The sequence shown here is derived from an EMBL/GenBank/DDBJ whole genome shotgun (WGS) entry which is preliminary data.</text>
</comment>
<dbReference type="EMBL" id="JABANO010029669">
    <property type="protein sequence ID" value="KAF4713152.1"/>
    <property type="molecule type" value="Genomic_DNA"/>
</dbReference>
<feature type="compositionally biased region" description="Low complexity" evidence="1">
    <location>
        <begin position="152"/>
        <end position="162"/>
    </location>
</feature>
<feature type="compositionally biased region" description="Polar residues" evidence="1">
    <location>
        <begin position="449"/>
        <end position="461"/>
    </location>
</feature>
<gene>
    <name evidence="2" type="ORF">FOZ63_010087</name>
</gene>
<organism evidence="2 3">
    <name type="scientific">Perkinsus olseni</name>
    <name type="common">Perkinsus atlanticus</name>
    <dbReference type="NCBI Taxonomy" id="32597"/>
    <lineage>
        <taxon>Eukaryota</taxon>
        <taxon>Sar</taxon>
        <taxon>Alveolata</taxon>
        <taxon>Perkinsozoa</taxon>
        <taxon>Perkinsea</taxon>
        <taxon>Perkinsida</taxon>
        <taxon>Perkinsidae</taxon>
        <taxon>Perkinsus</taxon>
    </lineage>
</organism>
<proteinExistence type="predicted"/>
<feature type="region of interest" description="Disordered" evidence="1">
    <location>
        <begin position="401"/>
        <end position="494"/>
    </location>
</feature>
<keyword evidence="3" id="KW-1185">Reference proteome</keyword>
<evidence type="ECO:0000256" key="1">
    <source>
        <dbReference type="SAM" id="MobiDB-lite"/>
    </source>
</evidence>
<name>A0A7J6QYE9_PEROL</name>
<reference evidence="2 3" key="1">
    <citation type="submission" date="2020-04" db="EMBL/GenBank/DDBJ databases">
        <title>Perkinsus olseni comparative genomics.</title>
        <authorList>
            <person name="Bogema D.R."/>
        </authorList>
    </citation>
    <scope>NUCLEOTIDE SEQUENCE [LARGE SCALE GENOMIC DNA]</scope>
    <source>
        <strain evidence="2 3">ATCC PRA-207</strain>
    </source>
</reference>